<proteinExistence type="predicted"/>
<accession>A0A9P4MHY2</accession>
<evidence type="ECO:0000256" key="1">
    <source>
        <dbReference type="SAM" id="MobiDB-lite"/>
    </source>
</evidence>
<name>A0A9P4MHY2_9PEZI</name>
<keyword evidence="3" id="KW-1185">Reference proteome</keyword>
<feature type="region of interest" description="Disordered" evidence="1">
    <location>
        <begin position="114"/>
        <end position="142"/>
    </location>
</feature>
<dbReference type="Proteomes" id="UP000799439">
    <property type="component" value="Unassembled WGS sequence"/>
</dbReference>
<dbReference type="EMBL" id="ML996089">
    <property type="protein sequence ID" value="KAF2150449.1"/>
    <property type="molecule type" value="Genomic_DNA"/>
</dbReference>
<evidence type="ECO:0000313" key="2">
    <source>
        <dbReference type="EMBL" id="KAF2150449.1"/>
    </source>
</evidence>
<organism evidence="2 3">
    <name type="scientific">Myriangium duriaei CBS 260.36</name>
    <dbReference type="NCBI Taxonomy" id="1168546"/>
    <lineage>
        <taxon>Eukaryota</taxon>
        <taxon>Fungi</taxon>
        <taxon>Dikarya</taxon>
        <taxon>Ascomycota</taxon>
        <taxon>Pezizomycotina</taxon>
        <taxon>Dothideomycetes</taxon>
        <taxon>Dothideomycetidae</taxon>
        <taxon>Myriangiales</taxon>
        <taxon>Myriangiaceae</taxon>
        <taxon>Myriangium</taxon>
    </lineage>
</organism>
<evidence type="ECO:0000313" key="3">
    <source>
        <dbReference type="Proteomes" id="UP000799439"/>
    </source>
</evidence>
<sequence>MEHCVRKYNLNSATSLSISVRVDLTAFGALEHLLRGIDWGQNLTSLEFYFEGCCCRSMETKTLADSIWPEIKTKALIEVHCSTKWCPKKGGWFEEAEASRLELLGLEHLIGPPEEAAASEDNGTTESQDSIANEVQMVERGQ</sequence>
<gene>
    <name evidence="2" type="ORF">K461DRAFT_280454</name>
</gene>
<dbReference type="AlphaFoldDB" id="A0A9P4MHY2"/>
<comment type="caution">
    <text evidence="2">The sequence shown here is derived from an EMBL/GenBank/DDBJ whole genome shotgun (WGS) entry which is preliminary data.</text>
</comment>
<protein>
    <submittedName>
        <fullName evidence="2">Uncharacterized protein</fullName>
    </submittedName>
</protein>
<reference evidence="2" key="1">
    <citation type="journal article" date="2020" name="Stud. Mycol.">
        <title>101 Dothideomycetes genomes: a test case for predicting lifestyles and emergence of pathogens.</title>
        <authorList>
            <person name="Haridas S."/>
            <person name="Albert R."/>
            <person name="Binder M."/>
            <person name="Bloem J."/>
            <person name="Labutti K."/>
            <person name="Salamov A."/>
            <person name="Andreopoulos B."/>
            <person name="Baker S."/>
            <person name="Barry K."/>
            <person name="Bills G."/>
            <person name="Bluhm B."/>
            <person name="Cannon C."/>
            <person name="Castanera R."/>
            <person name="Culley D."/>
            <person name="Daum C."/>
            <person name="Ezra D."/>
            <person name="Gonzalez J."/>
            <person name="Henrissat B."/>
            <person name="Kuo A."/>
            <person name="Liang C."/>
            <person name="Lipzen A."/>
            <person name="Lutzoni F."/>
            <person name="Magnuson J."/>
            <person name="Mondo S."/>
            <person name="Nolan M."/>
            <person name="Ohm R."/>
            <person name="Pangilinan J."/>
            <person name="Park H.-J."/>
            <person name="Ramirez L."/>
            <person name="Alfaro M."/>
            <person name="Sun H."/>
            <person name="Tritt A."/>
            <person name="Yoshinaga Y."/>
            <person name="Zwiers L.-H."/>
            <person name="Turgeon B."/>
            <person name="Goodwin S."/>
            <person name="Spatafora J."/>
            <person name="Crous P."/>
            <person name="Grigoriev I."/>
        </authorList>
    </citation>
    <scope>NUCLEOTIDE SEQUENCE</scope>
    <source>
        <strain evidence="2">CBS 260.36</strain>
    </source>
</reference>
<feature type="compositionally biased region" description="Polar residues" evidence="1">
    <location>
        <begin position="121"/>
        <end position="133"/>
    </location>
</feature>